<dbReference type="InterPro" id="IPR021335">
    <property type="entry name" value="DUF2948"/>
</dbReference>
<name>A0ABV3Z6W5_9PROT</name>
<comment type="caution">
    <text evidence="1">The sequence shown here is derived from an EMBL/GenBank/DDBJ whole genome shotgun (WGS) entry which is preliminary data.</text>
</comment>
<dbReference type="Pfam" id="PF11164">
    <property type="entry name" value="DUF2948"/>
    <property type="match status" value="1"/>
</dbReference>
<protein>
    <submittedName>
        <fullName evidence="1">DUF2948 family protein</fullName>
    </submittedName>
</protein>
<reference evidence="1 2" key="1">
    <citation type="submission" date="2024-05" db="EMBL/GenBank/DDBJ databases">
        <title>Three bacterial strains, DH-69, EH-24, and ECK-19 isolated from coastal sediments.</title>
        <authorList>
            <person name="Ye Y.-Q."/>
            <person name="Du Z.-J."/>
        </authorList>
    </citation>
    <scope>NUCLEOTIDE SEQUENCE [LARGE SCALE GENOMIC DNA]</scope>
    <source>
        <strain evidence="1 2">ECK-19</strain>
    </source>
</reference>
<proteinExistence type="predicted"/>
<gene>
    <name evidence="1" type="ORF">ABFZ84_11645</name>
</gene>
<dbReference type="EMBL" id="JBEHZE010000001">
    <property type="protein sequence ID" value="MEX6634198.1"/>
    <property type="molecule type" value="Genomic_DNA"/>
</dbReference>
<sequence>MASLKDYKPLRLMAADSKDLEVVSACLQDAVAKLGDFSYQPEHRRFAFVANRFLWECFGKSKIGPFARVRAGIHFEDVISAQFSRLRTDAKDAVVELLSIRFEEKEDGTGTVTFDFSGGGALRLEVESINCFMSDISDPWRTRAKPTHKE</sequence>
<dbReference type="RefSeq" id="WP_369314187.1">
    <property type="nucleotide sequence ID" value="NZ_JBEHZE010000001.1"/>
</dbReference>
<accession>A0ABV3Z6W5</accession>
<evidence type="ECO:0000313" key="1">
    <source>
        <dbReference type="EMBL" id="MEX6634198.1"/>
    </source>
</evidence>
<organism evidence="1 2">
    <name type="scientific">Hyphococcus lacteus</name>
    <dbReference type="NCBI Taxonomy" id="3143536"/>
    <lineage>
        <taxon>Bacteria</taxon>
        <taxon>Pseudomonadati</taxon>
        <taxon>Pseudomonadota</taxon>
        <taxon>Alphaproteobacteria</taxon>
        <taxon>Parvularculales</taxon>
        <taxon>Parvularculaceae</taxon>
        <taxon>Hyphococcus</taxon>
    </lineage>
</organism>
<evidence type="ECO:0000313" key="2">
    <source>
        <dbReference type="Proteomes" id="UP001560685"/>
    </source>
</evidence>
<dbReference type="Proteomes" id="UP001560685">
    <property type="component" value="Unassembled WGS sequence"/>
</dbReference>
<keyword evidence="2" id="KW-1185">Reference proteome</keyword>